<evidence type="ECO:0000256" key="1">
    <source>
        <dbReference type="SAM" id="Phobius"/>
    </source>
</evidence>
<evidence type="ECO:0000313" key="2">
    <source>
        <dbReference type="EMBL" id="KAF1934655.1"/>
    </source>
</evidence>
<keyword evidence="1" id="KW-0812">Transmembrane</keyword>
<keyword evidence="3" id="KW-1185">Reference proteome</keyword>
<gene>
    <name evidence="2" type="ORF">EJ02DRAFT_461022</name>
</gene>
<accession>A0A6A5S1S2</accession>
<organism evidence="2 3">
    <name type="scientific">Clathrospora elynae</name>
    <dbReference type="NCBI Taxonomy" id="706981"/>
    <lineage>
        <taxon>Eukaryota</taxon>
        <taxon>Fungi</taxon>
        <taxon>Dikarya</taxon>
        <taxon>Ascomycota</taxon>
        <taxon>Pezizomycotina</taxon>
        <taxon>Dothideomycetes</taxon>
        <taxon>Pleosporomycetidae</taxon>
        <taxon>Pleosporales</taxon>
        <taxon>Diademaceae</taxon>
        <taxon>Clathrospora</taxon>
    </lineage>
</organism>
<dbReference type="EMBL" id="ML976411">
    <property type="protein sequence ID" value="KAF1934655.1"/>
    <property type="molecule type" value="Genomic_DNA"/>
</dbReference>
<proteinExistence type="predicted"/>
<evidence type="ECO:0000313" key="3">
    <source>
        <dbReference type="Proteomes" id="UP000800038"/>
    </source>
</evidence>
<dbReference type="AlphaFoldDB" id="A0A6A5S1S2"/>
<reference evidence="2" key="1">
    <citation type="journal article" date="2020" name="Stud. Mycol.">
        <title>101 Dothideomycetes genomes: a test case for predicting lifestyles and emergence of pathogens.</title>
        <authorList>
            <person name="Haridas S."/>
            <person name="Albert R."/>
            <person name="Binder M."/>
            <person name="Bloem J."/>
            <person name="Labutti K."/>
            <person name="Salamov A."/>
            <person name="Andreopoulos B."/>
            <person name="Baker S."/>
            <person name="Barry K."/>
            <person name="Bills G."/>
            <person name="Bluhm B."/>
            <person name="Cannon C."/>
            <person name="Castanera R."/>
            <person name="Culley D."/>
            <person name="Daum C."/>
            <person name="Ezra D."/>
            <person name="Gonzalez J."/>
            <person name="Henrissat B."/>
            <person name="Kuo A."/>
            <person name="Liang C."/>
            <person name="Lipzen A."/>
            <person name="Lutzoni F."/>
            <person name="Magnuson J."/>
            <person name="Mondo S."/>
            <person name="Nolan M."/>
            <person name="Ohm R."/>
            <person name="Pangilinan J."/>
            <person name="Park H.-J."/>
            <person name="Ramirez L."/>
            <person name="Alfaro M."/>
            <person name="Sun H."/>
            <person name="Tritt A."/>
            <person name="Yoshinaga Y."/>
            <person name="Zwiers L.-H."/>
            <person name="Turgeon B."/>
            <person name="Goodwin S."/>
            <person name="Spatafora J."/>
            <person name="Crous P."/>
            <person name="Grigoriev I."/>
        </authorList>
    </citation>
    <scope>NUCLEOTIDE SEQUENCE</scope>
    <source>
        <strain evidence="2">CBS 161.51</strain>
    </source>
</reference>
<keyword evidence="1" id="KW-1133">Transmembrane helix</keyword>
<sequence>MVEIIHRHRFHHAQLSEFATDHLYIMIVVMINVTMVGPTARIFIRVFSLKNEDLNNSNIRFGL</sequence>
<keyword evidence="1" id="KW-0472">Membrane</keyword>
<name>A0A6A5S1S2_9PLEO</name>
<protein>
    <submittedName>
        <fullName evidence="2">Uncharacterized protein</fullName>
    </submittedName>
</protein>
<feature type="transmembrane region" description="Helical" evidence="1">
    <location>
        <begin position="23"/>
        <end position="44"/>
    </location>
</feature>
<dbReference type="Proteomes" id="UP000800038">
    <property type="component" value="Unassembled WGS sequence"/>
</dbReference>